<dbReference type="PANTHER" id="PTHR11472:SF47">
    <property type="entry name" value="FANCONI ANEMIA GROUP J PROTEIN"/>
    <property type="match status" value="1"/>
</dbReference>
<comment type="caution">
    <text evidence="11">The sequence shown here is derived from an EMBL/GenBank/DDBJ whole genome shotgun (WGS) entry which is preliminary data.</text>
</comment>
<evidence type="ECO:0000256" key="1">
    <source>
        <dbReference type="ARBA" id="ARBA00022723"/>
    </source>
</evidence>
<dbReference type="GO" id="GO:0016818">
    <property type="term" value="F:hydrolase activity, acting on acid anhydrides, in phosphorus-containing anhydrides"/>
    <property type="evidence" value="ECO:0007669"/>
    <property type="project" value="InterPro"/>
</dbReference>
<reference evidence="11 12" key="1">
    <citation type="submission" date="2024-05" db="EMBL/GenBank/DDBJ databases">
        <title>Haplotype-resolved chromosome-level genome assembly of Huyou (Citrus changshanensis).</title>
        <authorList>
            <person name="Miao C."/>
            <person name="Chen W."/>
            <person name="Wu Y."/>
            <person name="Wang L."/>
            <person name="Zhao S."/>
            <person name="Grierson D."/>
            <person name="Xu C."/>
            <person name="Chen K."/>
        </authorList>
    </citation>
    <scope>NUCLEOTIDE SEQUENCE [LARGE SCALE GENOMIC DNA]</scope>
    <source>
        <strain evidence="11">01-14</strain>
        <tissue evidence="11">Leaf</tissue>
    </source>
</reference>
<keyword evidence="1" id="KW-0479">Metal-binding</keyword>
<organism evidence="11 12">
    <name type="scientific">Citrus x changshan-huyou</name>
    <dbReference type="NCBI Taxonomy" id="2935761"/>
    <lineage>
        <taxon>Eukaryota</taxon>
        <taxon>Viridiplantae</taxon>
        <taxon>Streptophyta</taxon>
        <taxon>Embryophyta</taxon>
        <taxon>Tracheophyta</taxon>
        <taxon>Spermatophyta</taxon>
        <taxon>Magnoliopsida</taxon>
        <taxon>eudicotyledons</taxon>
        <taxon>Gunneridae</taxon>
        <taxon>Pentapetalae</taxon>
        <taxon>rosids</taxon>
        <taxon>malvids</taxon>
        <taxon>Sapindales</taxon>
        <taxon>Rutaceae</taxon>
        <taxon>Aurantioideae</taxon>
        <taxon>Citrus</taxon>
    </lineage>
</organism>
<evidence type="ECO:0000256" key="6">
    <source>
        <dbReference type="ARBA" id="ARBA00023004"/>
    </source>
</evidence>
<feature type="region of interest" description="Disordered" evidence="9">
    <location>
        <begin position="980"/>
        <end position="1072"/>
    </location>
</feature>
<dbReference type="Gene3D" id="3.40.50.300">
    <property type="entry name" value="P-loop containing nucleotide triphosphate hydrolases"/>
    <property type="match status" value="2"/>
</dbReference>
<dbReference type="GO" id="GO:0006289">
    <property type="term" value="P:nucleotide-excision repair"/>
    <property type="evidence" value="ECO:0007669"/>
    <property type="project" value="TreeGrafter"/>
</dbReference>
<dbReference type="PROSITE" id="PS51193">
    <property type="entry name" value="HELICASE_ATP_BIND_2"/>
    <property type="match status" value="1"/>
</dbReference>
<evidence type="ECO:0000256" key="4">
    <source>
        <dbReference type="ARBA" id="ARBA00022806"/>
    </source>
</evidence>
<dbReference type="SMART" id="SM00488">
    <property type="entry name" value="DEXDc2"/>
    <property type="match status" value="1"/>
</dbReference>
<dbReference type="GO" id="GO:0003678">
    <property type="term" value="F:DNA helicase activity"/>
    <property type="evidence" value="ECO:0007669"/>
    <property type="project" value="InterPro"/>
</dbReference>
<evidence type="ECO:0000256" key="5">
    <source>
        <dbReference type="ARBA" id="ARBA00022840"/>
    </source>
</evidence>
<evidence type="ECO:0000259" key="10">
    <source>
        <dbReference type="PROSITE" id="PS51193"/>
    </source>
</evidence>
<dbReference type="SMART" id="SM00491">
    <property type="entry name" value="HELICc2"/>
    <property type="match status" value="1"/>
</dbReference>
<evidence type="ECO:0000256" key="8">
    <source>
        <dbReference type="ARBA" id="ARBA00023235"/>
    </source>
</evidence>
<dbReference type="GO" id="GO:0051536">
    <property type="term" value="F:iron-sulfur cluster binding"/>
    <property type="evidence" value="ECO:0007669"/>
    <property type="project" value="UniProtKB-KW"/>
</dbReference>
<dbReference type="FunFam" id="3.40.50.300:FF:001207">
    <property type="entry name" value="Fanconi anemia group J protein-like isoform E"/>
    <property type="match status" value="1"/>
</dbReference>
<evidence type="ECO:0000313" key="11">
    <source>
        <dbReference type="EMBL" id="KAK9216984.1"/>
    </source>
</evidence>
<keyword evidence="6" id="KW-0408">Iron</keyword>
<dbReference type="SUPFAM" id="SSF52540">
    <property type="entry name" value="P-loop containing nucleoside triphosphate hydrolases"/>
    <property type="match status" value="1"/>
</dbReference>
<evidence type="ECO:0000256" key="9">
    <source>
        <dbReference type="SAM" id="MobiDB-lite"/>
    </source>
</evidence>
<dbReference type="Pfam" id="PF13307">
    <property type="entry name" value="Helicase_C_2"/>
    <property type="match status" value="1"/>
</dbReference>
<keyword evidence="4" id="KW-0347">Helicase</keyword>
<dbReference type="PANTHER" id="PTHR11472">
    <property type="entry name" value="DNA REPAIR DEAD HELICASE RAD3/XP-D SUBFAMILY MEMBER"/>
    <property type="match status" value="1"/>
</dbReference>
<dbReference type="GO" id="GO:0005524">
    <property type="term" value="F:ATP binding"/>
    <property type="evidence" value="ECO:0007669"/>
    <property type="project" value="UniProtKB-KW"/>
</dbReference>
<protein>
    <recommendedName>
        <fullName evidence="10">Helicase ATP-binding domain-containing protein</fullName>
    </recommendedName>
</protein>
<dbReference type="GO" id="GO:0003677">
    <property type="term" value="F:DNA binding"/>
    <property type="evidence" value="ECO:0007669"/>
    <property type="project" value="InterPro"/>
</dbReference>
<evidence type="ECO:0000256" key="2">
    <source>
        <dbReference type="ARBA" id="ARBA00022741"/>
    </source>
</evidence>
<keyword evidence="7" id="KW-0411">Iron-sulfur</keyword>
<dbReference type="GO" id="GO:0005634">
    <property type="term" value="C:nucleus"/>
    <property type="evidence" value="ECO:0007669"/>
    <property type="project" value="TreeGrafter"/>
</dbReference>
<evidence type="ECO:0000256" key="3">
    <source>
        <dbReference type="ARBA" id="ARBA00022801"/>
    </source>
</evidence>
<feature type="domain" description="Helicase ATP-binding" evidence="10">
    <location>
        <begin position="21"/>
        <end position="339"/>
    </location>
</feature>
<dbReference type="InterPro" id="IPR006555">
    <property type="entry name" value="ATP-dep_Helicase_C"/>
</dbReference>
<dbReference type="InterPro" id="IPR010614">
    <property type="entry name" value="RAD3-like_helicase_DEAD"/>
</dbReference>
<dbReference type="InterPro" id="IPR014013">
    <property type="entry name" value="Helic_SF1/SF2_ATP-bd_DinG/Rad3"/>
</dbReference>
<feature type="region of interest" description="Disordered" evidence="9">
    <location>
        <begin position="879"/>
        <end position="905"/>
    </location>
</feature>
<feature type="compositionally biased region" description="Polar residues" evidence="9">
    <location>
        <begin position="982"/>
        <end position="1022"/>
    </location>
</feature>
<proteinExistence type="predicted"/>
<dbReference type="GO" id="GO:0046872">
    <property type="term" value="F:metal ion binding"/>
    <property type="evidence" value="ECO:0007669"/>
    <property type="project" value="UniProtKB-KW"/>
</dbReference>
<name>A0AAP0MRC7_9ROSI</name>
<keyword evidence="5" id="KW-0067">ATP-binding</keyword>
<keyword evidence="3" id="KW-0378">Hydrolase</keyword>
<dbReference type="InterPro" id="IPR006554">
    <property type="entry name" value="Helicase-like_DEXD_c2"/>
</dbReference>
<keyword evidence="2" id="KW-0547">Nucleotide-binding</keyword>
<dbReference type="GO" id="GO:1990918">
    <property type="term" value="P:double-strand break repair involved in meiotic recombination"/>
    <property type="evidence" value="ECO:0007669"/>
    <property type="project" value="TreeGrafter"/>
</dbReference>
<dbReference type="Proteomes" id="UP001428341">
    <property type="component" value="Unassembled WGS sequence"/>
</dbReference>
<gene>
    <name evidence="11" type="ORF">WN944_008996</name>
</gene>
<dbReference type="EMBL" id="JBCGBO010000003">
    <property type="protein sequence ID" value="KAK9216984.1"/>
    <property type="molecule type" value="Genomic_DNA"/>
</dbReference>
<dbReference type="InterPro" id="IPR027417">
    <property type="entry name" value="P-loop_NTPase"/>
</dbReference>
<evidence type="ECO:0000256" key="7">
    <source>
        <dbReference type="ARBA" id="ARBA00023014"/>
    </source>
</evidence>
<keyword evidence="12" id="KW-1185">Reference proteome</keyword>
<dbReference type="Pfam" id="PF06733">
    <property type="entry name" value="DEAD_2"/>
    <property type="match status" value="1"/>
</dbReference>
<evidence type="ECO:0000313" key="12">
    <source>
        <dbReference type="Proteomes" id="UP001428341"/>
    </source>
</evidence>
<accession>A0AAP0MRC7</accession>
<keyword evidence="8" id="KW-0413">Isomerase</keyword>
<sequence>MVSEANPNPNYRKPQNAYHVGGIQVEFPYQPYGSQLVFMCRVIATLDRAQRDGHCHALLESPTGTGKSLSLLCSTLAWQQSCKLKNQLANISHSKPDTEAVTDPLANGGGFIPESQPSTIPPSTNGETAQVAMNNKNVKKKMTPTIFYASRTHSQISQVISEYKKTAYRVPMAVLASRKHYCTNKYVRDKENIDEECKLLLGDRNLGCPQFKNVHKVRGHPSLQKGGCHEVHDIEDLVKVGQVVRGCSYYAARSMADDAQLVFCPYSYIINPVIRGAMEVDIKGAILILDEAHNIEDIARDAGSVDIDEDWLWLMKELQMELEQVCSVNPMIYQPLIEMTQDLVGWIERRKATLAKREFQHFFSCWTGDKALRELQEANISRQCFPILLECATKAIKEATDTESELPHLSGMSVITLEGLFSSLTYFFSRNGSHVSDYQLALQKYIKRDSKNPGGNWTHTLSLWCLNPAVVFKDVAELSLSIILTSGTLSPMNSFSSELGVQFGTCLEAPHVIDVDLQVLTSVISTGPDNYPLNASYKTADGYAFQDALGKSIEEICNVVPGGSLVFFPSYKLMEKLCNRWRETGQWSRLNAKKPLFVEPKGGSQEDFEIVLKHYYNSISQGSKRAVVRKKRVKREGNNDLNTIESQENANKKGASFLAVCRGKVSEGIDFSDDNARVVVSFFLFKFSGPRVLLFNLHNFGLGLNDIQVSLKKKYNDTYRSSKNLLSGNEWYCNQAFRALNQAIDERFQEERNRAHISKWLRKSIKQYDSFDASLEGLKSFFRDVKGWVGKKMFNGLENSDNDVDHVSSMDQCKEVTKQNTQELNKSDHSGQNVQSISKYGPFSHQKFQGNFEVQTSLQTDQNINSCIEYIDLERMNDKNNHSIDSSKGSTRKENNKLNSYDNSGQKLHSSVKYDSFPRLNLLDEVEVQEFVQLDRVSSCKDYINTQCSLQKSSRCCEASSMLFSNEDPELLLVKETPAMDDNNTMASPGSLSKDGNSSSTIFQASTQSPDQLSVHSQSLTNPVRVPSSAQPEMVVTPEKEVTGDTSNLPPERDSSLSLSVNSHTQKRKKTMVSPSVDLMLMASREANRRIEFNSETNYVKNKSKMSNNCAESHLSSTPVMDETLQISCSLCRSPLGLPENHRYVRCSVTSSAKAHLVSLLKQRQELCANVTSIPVIMTDISSVDQLLTNQSFGGASGQGIWCEEDGCVYNTLFCPFCSSPSNCLGVQIVASNASNFQLLNKILFYLDRLEIRNPESGKFKSEAKDSSPITHSAMDKVAAFSCIEKFSYSPRLEDSGGWRSTKSKLLITGHYPAINLKFSFHNPAAETTKERPGFLMESRIANPNMAL</sequence>
<dbReference type="InterPro" id="IPR045028">
    <property type="entry name" value="DinG/Rad3-like"/>
</dbReference>